<dbReference type="HOGENOM" id="CLU_934338_0_0_1"/>
<dbReference type="Proteomes" id="UP000053989">
    <property type="component" value="Unassembled WGS sequence"/>
</dbReference>
<dbReference type="InterPro" id="IPR013087">
    <property type="entry name" value="Znf_C2H2_type"/>
</dbReference>
<evidence type="ECO:0000256" key="2">
    <source>
        <dbReference type="SAM" id="MobiDB-lite"/>
    </source>
</evidence>
<keyword evidence="5" id="KW-1185">Reference proteome</keyword>
<dbReference type="Gene3D" id="3.30.160.60">
    <property type="entry name" value="Classic Zinc Finger"/>
    <property type="match status" value="1"/>
</dbReference>
<proteinExistence type="predicted"/>
<dbReference type="STRING" id="1036808.A0A0C3D1K2"/>
<keyword evidence="1" id="KW-0479">Metal-binding</keyword>
<dbReference type="InParanoid" id="A0A0C3D1K2"/>
<evidence type="ECO:0000313" key="4">
    <source>
        <dbReference type="EMBL" id="KIM54705.1"/>
    </source>
</evidence>
<feature type="compositionally biased region" description="Polar residues" evidence="2">
    <location>
        <begin position="129"/>
        <end position="139"/>
    </location>
</feature>
<evidence type="ECO:0000313" key="5">
    <source>
        <dbReference type="Proteomes" id="UP000053989"/>
    </source>
</evidence>
<feature type="region of interest" description="Disordered" evidence="2">
    <location>
        <begin position="247"/>
        <end position="267"/>
    </location>
</feature>
<dbReference type="PROSITE" id="PS00028">
    <property type="entry name" value="ZINC_FINGER_C2H2_1"/>
    <property type="match status" value="1"/>
</dbReference>
<evidence type="ECO:0000259" key="3">
    <source>
        <dbReference type="PROSITE" id="PS50157"/>
    </source>
</evidence>
<gene>
    <name evidence="4" type="ORF">SCLCIDRAFT_1221720</name>
</gene>
<organism evidence="4 5">
    <name type="scientific">Scleroderma citrinum Foug A</name>
    <dbReference type="NCBI Taxonomy" id="1036808"/>
    <lineage>
        <taxon>Eukaryota</taxon>
        <taxon>Fungi</taxon>
        <taxon>Dikarya</taxon>
        <taxon>Basidiomycota</taxon>
        <taxon>Agaricomycotina</taxon>
        <taxon>Agaricomycetes</taxon>
        <taxon>Agaricomycetidae</taxon>
        <taxon>Boletales</taxon>
        <taxon>Sclerodermatineae</taxon>
        <taxon>Sclerodermataceae</taxon>
        <taxon>Scleroderma</taxon>
    </lineage>
</organism>
<keyword evidence="1" id="KW-0862">Zinc</keyword>
<keyword evidence="1" id="KW-0863">Zinc-finger</keyword>
<evidence type="ECO:0000256" key="1">
    <source>
        <dbReference type="PROSITE-ProRule" id="PRU00042"/>
    </source>
</evidence>
<feature type="compositionally biased region" description="Basic and acidic residues" evidence="2">
    <location>
        <begin position="151"/>
        <end position="163"/>
    </location>
</feature>
<dbReference type="OrthoDB" id="2676688at2759"/>
<reference evidence="4 5" key="1">
    <citation type="submission" date="2014-04" db="EMBL/GenBank/DDBJ databases">
        <authorList>
            <consortium name="DOE Joint Genome Institute"/>
            <person name="Kuo A."/>
            <person name="Kohler A."/>
            <person name="Nagy L.G."/>
            <person name="Floudas D."/>
            <person name="Copeland A."/>
            <person name="Barry K.W."/>
            <person name="Cichocki N."/>
            <person name="Veneault-Fourrey C."/>
            <person name="LaButti K."/>
            <person name="Lindquist E.A."/>
            <person name="Lipzen A."/>
            <person name="Lundell T."/>
            <person name="Morin E."/>
            <person name="Murat C."/>
            <person name="Sun H."/>
            <person name="Tunlid A."/>
            <person name="Henrissat B."/>
            <person name="Grigoriev I.V."/>
            <person name="Hibbett D.S."/>
            <person name="Martin F."/>
            <person name="Nordberg H.P."/>
            <person name="Cantor M.N."/>
            <person name="Hua S.X."/>
        </authorList>
    </citation>
    <scope>NUCLEOTIDE SEQUENCE [LARGE SCALE GENOMIC DNA]</scope>
    <source>
        <strain evidence="4 5">Foug A</strain>
    </source>
</reference>
<sequence>MASEDFDYFLNFISEQDVLNASSIFSQPPDRDTLEAASSNLEHTDDSFDLDFTERMLWMTSSASENHASDPSIDPLSLIKPELTLSRDLFSTTGDTQEPASESEYVPDTTPSVASDEPLHDVTEIALENTDSTRSNGAASVTHRYHTRQSARSEEPEPSHESDYESDFLDSPSTRKRGRAGGRSPRKRPRCEVPGCGMTFTRPADVRRHVDTIHKQELLNAYQEAGEKRVWCKSCKWIFTRADARRRHENHGSCQRSQKLRDSRRDHRTVHGWMGREKAELIERTIQEFRDAEEQKEA</sequence>
<feature type="region of interest" description="Disordered" evidence="2">
    <location>
        <begin position="92"/>
        <end position="197"/>
    </location>
</feature>
<dbReference type="EMBL" id="KN822148">
    <property type="protein sequence ID" value="KIM54705.1"/>
    <property type="molecule type" value="Genomic_DNA"/>
</dbReference>
<feature type="domain" description="C2H2-type" evidence="3">
    <location>
        <begin position="189"/>
        <end position="219"/>
    </location>
</feature>
<dbReference type="PROSITE" id="PS50157">
    <property type="entry name" value="ZINC_FINGER_C2H2_2"/>
    <property type="match status" value="1"/>
</dbReference>
<feature type="compositionally biased region" description="Basic residues" evidence="2">
    <location>
        <begin position="174"/>
        <end position="189"/>
    </location>
</feature>
<reference evidence="5" key="2">
    <citation type="submission" date="2015-01" db="EMBL/GenBank/DDBJ databases">
        <title>Evolutionary Origins and Diversification of the Mycorrhizal Mutualists.</title>
        <authorList>
            <consortium name="DOE Joint Genome Institute"/>
            <consortium name="Mycorrhizal Genomics Consortium"/>
            <person name="Kohler A."/>
            <person name="Kuo A."/>
            <person name="Nagy L.G."/>
            <person name="Floudas D."/>
            <person name="Copeland A."/>
            <person name="Barry K.W."/>
            <person name="Cichocki N."/>
            <person name="Veneault-Fourrey C."/>
            <person name="LaButti K."/>
            <person name="Lindquist E.A."/>
            <person name="Lipzen A."/>
            <person name="Lundell T."/>
            <person name="Morin E."/>
            <person name="Murat C."/>
            <person name="Riley R."/>
            <person name="Ohm R."/>
            <person name="Sun H."/>
            <person name="Tunlid A."/>
            <person name="Henrissat B."/>
            <person name="Grigoriev I.V."/>
            <person name="Hibbett D.S."/>
            <person name="Martin F."/>
        </authorList>
    </citation>
    <scope>NUCLEOTIDE SEQUENCE [LARGE SCALE GENOMIC DNA]</scope>
    <source>
        <strain evidence="5">Foug A</strain>
    </source>
</reference>
<dbReference type="GO" id="GO:0008270">
    <property type="term" value="F:zinc ion binding"/>
    <property type="evidence" value="ECO:0007669"/>
    <property type="project" value="UniProtKB-KW"/>
</dbReference>
<protein>
    <recommendedName>
        <fullName evidence="3">C2H2-type domain-containing protein</fullName>
    </recommendedName>
</protein>
<name>A0A0C3D1K2_9AGAM</name>
<dbReference type="AlphaFoldDB" id="A0A0C3D1K2"/>
<accession>A0A0C3D1K2</accession>